<feature type="non-terminal residue" evidence="1">
    <location>
        <position position="36"/>
    </location>
</feature>
<accession>A0A5C6M008</accession>
<reference evidence="1 2" key="2">
    <citation type="submission" date="2019-08" db="EMBL/GenBank/DDBJ databases">
        <authorList>
            <person name="Henke P."/>
        </authorList>
    </citation>
    <scope>NUCLEOTIDE SEQUENCE [LARGE SCALE GENOMIC DNA]</scope>
    <source>
        <strain evidence="1">Phe10_nw2017</strain>
    </source>
</reference>
<protein>
    <submittedName>
        <fullName evidence="1">Uncharacterized protein</fullName>
    </submittedName>
</protein>
<comment type="caution">
    <text evidence="1">The sequence shown here is derived from an EMBL/GenBank/DDBJ whole genome shotgun (WGS) entry which is preliminary data.</text>
</comment>
<organism evidence="1 2">
    <name type="scientific">Planctomyces bekefii</name>
    <dbReference type="NCBI Taxonomy" id="1653850"/>
    <lineage>
        <taxon>Bacteria</taxon>
        <taxon>Pseudomonadati</taxon>
        <taxon>Planctomycetota</taxon>
        <taxon>Planctomycetia</taxon>
        <taxon>Planctomycetales</taxon>
        <taxon>Planctomycetaceae</taxon>
        <taxon>Planctomyces</taxon>
    </lineage>
</organism>
<name>A0A5C6M008_9PLAN</name>
<dbReference type="EMBL" id="SRHE01000919">
    <property type="protein sequence ID" value="TWW07958.1"/>
    <property type="molecule type" value="Genomic_DNA"/>
</dbReference>
<evidence type="ECO:0000313" key="1">
    <source>
        <dbReference type="EMBL" id="TWW07958.1"/>
    </source>
</evidence>
<proteinExistence type="predicted"/>
<dbReference type="Proteomes" id="UP000321083">
    <property type="component" value="Unassembled WGS sequence"/>
</dbReference>
<evidence type="ECO:0000313" key="2">
    <source>
        <dbReference type="Proteomes" id="UP000321083"/>
    </source>
</evidence>
<keyword evidence="2" id="KW-1185">Reference proteome</keyword>
<reference evidence="1 2" key="1">
    <citation type="submission" date="2019-08" db="EMBL/GenBank/DDBJ databases">
        <title>100 year-old enigma solved: identification of Planctomyces bekefii, the type genus and species of the phylum Planctomycetes.</title>
        <authorList>
            <person name="Svetlana D.N."/>
            <person name="Overmann J."/>
        </authorList>
    </citation>
    <scope>NUCLEOTIDE SEQUENCE [LARGE SCALE GENOMIC DNA]</scope>
    <source>
        <strain evidence="1">Phe10_nw2017</strain>
    </source>
</reference>
<dbReference type="AlphaFoldDB" id="A0A5C6M008"/>
<gene>
    <name evidence="1" type="ORF">E3A20_29120</name>
</gene>
<sequence>MHDGSSHFIKCRASLKKDVIYRYSMQGMLVLALTVF</sequence>